<dbReference type="SMART" id="SM00471">
    <property type="entry name" value="HDc"/>
    <property type="match status" value="1"/>
</dbReference>
<dbReference type="Pfam" id="PF13487">
    <property type="entry name" value="HD_5"/>
    <property type="match status" value="1"/>
</dbReference>
<dbReference type="InterPro" id="IPR003607">
    <property type="entry name" value="HD/PDEase_dom"/>
</dbReference>
<dbReference type="CDD" id="cd00077">
    <property type="entry name" value="HDc"/>
    <property type="match status" value="1"/>
</dbReference>
<dbReference type="SUPFAM" id="SSF109604">
    <property type="entry name" value="HD-domain/PDEase-like"/>
    <property type="match status" value="1"/>
</dbReference>
<reference evidence="3" key="1">
    <citation type="journal article" date="2019" name="Int. J. Syst. Evol. Microbiol.">
        <title>The Global Catalogue of Microorganisms (GCM) 10K type strain sequencing project: providing services to taxonomists for standard genome sequencing and annotation.</title>
        <authorList>
            <consortium name="The Broad Institute Genomics Platform"/>
            <consortium name="The Broad Institute Genome Sequencing Center for Infectious Disease"/>
            <person name="Wu L."/>
            <person name="Ma J."/>
        </authorList>
    </citation>
    <scope>NUCLEOTIDE SEQUENCE [LARGE SCALE GENOMIC DNA]</scope>
    <source>
        <strain evidence="3">CCUG 61889</strain>
    </source>
</reference>
<dbReference type="PANTHER" id="PTHR43155">
    <property type="entry name" value="CYCLIC DI-GMP PHOSPHODIESTERASE PA4108-RELATED"/>
    <property type="match status" value="1"/>
</dbReference>
<gene>
    <name evidence="2" type="ORF">ACFOU2_24875</name>
</gene>
<evidence type="ECO:0000313" key="3">
    <source>
        <dbReference type="Proteomes" id="UP001595752"/>
    </source>
</evidence>
<dbReference type="Proteomes" id="UP001595752">
    <property type="component" value="Unassembled WGS sequence"/>
</dbReference>
<dbReference type="PROSITE" id="PS51832">
    <property type="entry name" value="HD_GYP"/>
    <property type="match status" value="1"/>
</dbReference>
<name>A0ABV8B9T8_9BACI</name>
<dbReference type="GO" id="GO:0016787">
    <property type="term" value="F:hydrolase activity"/>
    <property type="evidence" value="ECO:0007669"/>
    <property type="project" value="UniProtKB-KW"/>
</dbReference>
<dbReference type="PANTHER" id="PTHR43155:SF2">
    <property type="entry name" value="CYCLIC DI-GMP PHOSPHODIESTERASE PA4108"/>
    <property type="match status" value="1"/>
</dbReference>
<comment type="caution">
    <text evidence="2">The sequence shown here is derived from an EMBL/GenBank/DDBJ whole genome shotgun (WGS) entry which is preliminary data.</text>
</comment>
<sequence>MRRTHISQVHPGDVLGSDIYGVKGTRLLRRGVKLTSSYISLLRIKGVQYVYIDDRHTHDIEATSLISPTVRQMAVKKVYETMTGLIDKKLFLTKISSRDLGLEYQNIFKEMLDCLLTQDSLLIHLSDLFLSKGYLFHHSVNVATIAGVIGIAKGYSTEKLLDLGVGALLFDIGMTQIPAEPWRKRGNLTEAERAIMEEHCFKGFQLLRRQRNISLFSAHCALQHHERYDGSGYPRRLKKDRIHEFARIVGLADVYDALISSRNHRKRYSPQEAAEYLAASGDLLFDYDIIKLFLKYVAVYPVASTVLLNTGETAVISNVFSDFPLHPVVRVIKNPRGEELQRPYEMDLRTQMSTTIVKVLP</sequence>
<keyword evidence="3" id="KW-1185">Reference proteome</keyword>
<dbReference type="InterPro" id="IPR037522">
    <property type="entry name" value="HD_GYP_dom"/>
</dbReference>
<protein>
    <submittedName>
        <fullName evidence="2">HD-GYP domain-containing protein</fullName>
        <ecNumber evidence="2">3.1.4.-</ecNumber>
    </submittedName>
</protein>
<dbReference type="Gene3D" id="1.10.3210.10">
    <property type="entry name" value="Hypothetical protein af1432"/>
    <property type="match status" value="1"/>
</dbReference>
<dbReference type="EC" id="3.1.4.-" evidence="2"/>
<evidence type="ECO:0000259" key="1">
    <source>
        <dbReference type="PROSITE" id="PS51832"/>
    </source>
</evidence>
<evidence type="ECO:0000313" key="2">
    <source>
        <dbReference type="EMBL" id="MFC3886550.1"/>
    </source>
</evidence>
<organism evidence="2 3">
    <name type="scientific">Bacillus songklensis</name>
    <dbReference type="NCBI Taxonomy" id="1069116"/>
    <lineage>
        <taxon>Bacteria</taxon>
        <taxon>Bacillati</taxon>
        <taxon>Bacillota</taxon>
        <taxon>Bacilli</taxon>
        <taxon>Bacillales</taxon>
        <taxon>Bacillaceae</taxon>
        <taxon>Bacillus</taxon>
    </lineage>
</organism>
<feature type="domain" description="HD-GYP" evidence="1">
    <location>
        <begin position="114"/>
        <end position="309"/>
    </location>
</feature>
<keyword evidence="2" id="KW-0378">Hydrolase</keyword>
<dbReference type="EMBL" id="JBHRZT010000073">
    <property type="protein sequence ID" value="MFC3886550.1"/>
    <property type="molecule type" value="Genomic_DNA"/>
</dbReference>
<dbReference type="RefSeq" id="WP_377918968.1">
    <property type="nucleotide sequence ID" value="NZ_JBHRZT010000073.1"/>
</dbReference>
<accession>A0ABV8B9T8</accession>
<proteinExistence type="predicted"/>